<keyword evidence="8" id="KW-0862">Zinc</keyword>
<evidence type="ECO:0000313" key="10">
    <source>
        <dbReference type="EMBL" id="RDW74585.1"/>
    </source>
</evidence>
<feature type="transmembrane region" description="Helical" evidence="9">
    <location>
        <begin position="146"/>
        <end position="167"/>
    </location>
</feature>
<feature type="binding site" evidence="8">
    <location>
        <position position="84"/>
    </location>
    <ligand>
        <name>Zn(2+)</name>
        <dbReference type="ChEBI" id="CHEBI:29105"/>
        <note>catalytic</note>
    </ligand>
</feature>
<dbReference type="InterPro" id="IPR008901">
    <property type="entry name" value="ACER"/>
</dbReference>
<keyword evidence="7" id="KW-0479">Metal-binding</keyword>
<dbReference type="AlphaFoldDB" id="A0A3D8RKL5"/>
<evidence type="ECO:0000256" key="6">
    <source>
        <dbReference type="ARBA" id="ARBA00023136"/>
    </source>
</evidence>
<dbReference type="STRING" id="1810919.A0A3D8RKL5"/>
<dbReference type="PANTHER" id="PTHR46187:SF1">
    <property type="entry name" value="ALKALINE PHYTOCERAMIDASE"/>
    <property type="match status" value="1"/>
</dbReference>
<evidence type="ECO:0000256" key="3">
    <source>
        <dbReference type="ARBA" id="ARBA00022692"/>
    </source>
</evidence>
<dbReference type="EMBL" id="PVWQ01000008">
    <property type="protein sequence ID" value="RDW74585.1"/>
    <property type="molecule type" value="Genomic_DNA"/>
</dbReference>
<evidence type="ECO:0000256" key="8">
    <source>
        <dbReference type="PIRSR" id="PIRSR608901-2"/>
    </source>
</evidence>
<evidence type="ECO:0000256" key="2">
    <source>
        <dbReference type="ARBA" id="ARBA00009780"/>
    </source>
</evidence>
<reference evidence="10 11" key="1">
    <citation type="journal article" date="2018" name="IMA Fungus">
        <title>IMA Genome-F 9: Draft genome sequence of Annulohypoxylon stygium, Aspergillus mulundensis, Berkeleyomyces basicola (syn. Thielaviopsis basicola), Ceratocystis smalleyi, two Cercospora beticola strains, Coleophoma cylindrospora, Fusarium fracticaudum, Phialophora cf. hyalina, and Morchella septimelata.</title>
        <authorList>
            <person name="Wingfield B.D."/>
            <person name="Bills G.F."/>
            <person name="Dong Y."/>
            <person name="Huang W."/>
            <person name="Nel W.J."/>
            <person name="Swalarsk-Parry B.S."/>
            <person name="Vaghefi N."/>
            <person name="Wilken P.M."/>
            <person name="An Z."/>
            <person name="de Beer Z.W."/>
            <person name="De Vos L."/>
            <person name="Chen L."/>
            <person name="Duong T.A."/>
            <person name="Gao Y."/>
            <person name="Hammerbacher A."/>
            <person name="Kikkert J.R."/>
            <person name="Li Y."/>
            <person name="Li H."/>
            <person name="Li K."/>
            <person name="Li Q."/>
            <person name="Liu X."/>
            <person name="Ma X."/>
            <person name="Naidoo K."/>
            <person name="Pethybridge S.J."/>
            <person name="Sun J."/>
            <person name="Steenkamp E.T."/>
            <person name="van der Nest M.A."/>
            <person name="van Wyk S."/>
            <person name="Wingfield M.J."/>
            <person name="Xiong C."/>
            <person name="Yue Q."/>
            <person name="Zhang X."/>
        </authorList>
    </citation>
    <scope>NUCLEOTIDE SEQUENCE [LARGE SCALE GENOMIC DNA]</scope>
    <source>
        <strain evidence="10 11">DSM 5745</strain>
    </source>
</reference>
<dbReference type="PANTHER" id="PTHR46187">
    <property type="entry name" value="ALKALINE CERAMIDASE 3"/>
    <property type="match status" value="1"/>
</dbReference>
<dbReference type="GO" id="GO:0046513">
    <property type="term" value="P:ceramide biosynthetic process"/>
    <property type="evidence" value="ECO:0007669"/>
    <property type="project" value="TreeGrafter"/>
</dbReference>
<organism evidence="10 11">
    <name type="scientific">Aspergillus mulundensis</name>
    <dbReference type="NCBI Taxonomy" id="1810919"/>
    <lineage>
        <taxon>Eukaryota</taxon>
        <taxon>Fungi</taxon>
        <taxon>Dikarya</taxon>
        <taxon>Ascomycota</taxon>
        <taxon>Pezizomycotina</taxon>
        <taxon>Eurotiomycetes</taxon>
        <taxon>Eurotiomycetidae</taxon>
        <taxon>Eurotiales</taxon>
        <taxon>Aspergillaceae</taxon>
        <taxon>Aspergillus</taxon>
        <taxon>Aspergillus subgen. Nidulantes</taxon>
    </lineage>
</organism>
<feature type="binding site" evidence="7">
    <location>
        <position position="24"/>
    </location>
    <ligand>
        <name>Ca(2+)</name>
        <dbReference type="ChEBI" id="CHEBI:29108"/>
    </ligand>
</feature>
<keyword evidence="6 9" id="KW-0472">Membrane</keyword>
<keyword evidence="7" id="KW-0106">Calcium</keyword>
<evidence type="ECO:0000256" key="5">
    <source>
        <dbReference type="ARBA" id="ARBA00022989"/>
    </source>
</evidence>
<evidence type="ECO:0000313" key="11">
    <source>
        <dbReference type="Proteomes" id="UP000256690"/>
    </source>
</evidence>
<feature type="binding site" evidence="8">
    <location>
        <position position="226"/>
    </location>
    <ligand>
        <name>Zn(2+)</name>
        <dbReference type="ChEBI" id="CHEBI:29105"/>
        <note>catalytic</note>
    </ligand>
</feature>
<dbReference type="GO" id="GO:0016811">
    <property type="term" value="F:hydrolase activity, acting on carbon-nitrogen (but not peptide) bonds, in linear amides"/>
    <property type="evidence" value="ECO:0007669"/>
    <property type="project" value="InterPro"/>
</dbReference>
<comment type="subcellular location">
    <subcellularLocation>
        <location evidence="1">Membrane</location>
        <topology evidence="1">Multi-pass membrane protein</topology>
    </subcellularLocation>
</comment>
<evidence type="ECO:0008006" key="12">
    <source>
        <dbReference type="Google" id="ProtNLM"/>
    </source>
</evidence>
<feature type="transmembrane region" description="Helical" evidence="9">
    <location>
        <begin position="71"/>
        <end position="89"/>
    </location>
</feature>
<feature type="transmembrane region" description="Helical" evidence="9">
    <location>
        <begin position="32"/>
        <end position="51"/>
    </location>
</feature>
<comment type="cofactor">
    <cofactor evidence="8">
        <name>Zn(2+)</name>
        <dbReference type="ChEBI" id="CHEBI:29105"/>
    </cofactor>
</comment>
<keyword evidence="4" id="KW-0378">Hydrolase</keyword>
<dbReference type="RefSeq" id="XP_026602353.1">
    <property type="nucleotide sequence ID" value="XM_026749263.1"/>
</dbReference>
<comment type="caution">
    <text evidence="10">The sequence shown here is derived from an EMBL/GenBank/DDBJ whole genome shotgun (WGS) entry which is preliminary data.</text>
</comment>
<protein>
    <recommendedName>
        <fullName evidence="12">Alkaline phytoceramidase</fullName>
    </recommendedName>
</protein>
<evidence type="ECO:0000256" key="4">
    <source>
        <dbReference type="ARBA" id="ARBA00022801"/>
    </source>
</evidence>
<sequence length="235" mass="26690">MNDFHAVEPLRFWGPPTSKANFCEMDYAISRYIAEFINSLSNIVYVIYGIYGLRKLKLRDNGDLLRALPYWGLMAVGLCSFAVHVSLKYNTQMMDDLSMHFATTPVLHRVLTANSTRRNSITTAILLGSILFSLIAYHMLADELVLHSVSFVAAITLIGVYSMRLVNTRTLPGSAVRREIWGMVRFGAAIFDLGYWLWLLDQWACALLKDIREGIGLPWAFLLELHGWYVSDPHP</sequence>
<dbReference type="GeneID" id="38117617"/>
<gene>
    <name evidence="10" type="ORF">DSM5745_07247</name>
</gene>
<dbReference type="GO" id="GO:0046872">
    <property type="term" value="F:metal ion binding"/>
    <property type="evidence" value="ECO:0007669"/>
    <property type="project" value="UniProtKB-KW"/>
</dbReference>
<dbReference type="Proteomes" id="UP000256690">
    <property type="component" value="Unassembled WGS sequence"/>
</dbReference>
<feature type="transmembrane region" description="Helical" evidence="9">
    <location>
        <begin position="179"/>
        <end position="198"/>
    </location>
</feature>
<evidence type="ECO:0000256" key="9">
    <source>
        <dbReference type="SAM" id="Phobius"/>
    </source>
</evidence>
<keyword evidence="3 9" id="KW-0812">Transmembrane</keyword>
<evidence type="ECO:0000256" key="1">
    <source>
        <dbReference type="ARBA" id="ARBA00004141"/>
    </source>
</evidence>
<evidence type="ECO:0000256" key="7">
    <source>
        <dbReference type="PIRSR" id="PIRSR608901-1"/>
    </source>
</evidence>
<accession>A0A3D8RKL5</accession>
<feature type="transmembrane region" description="Helical" evidence="9">
    <location>
        <begin position="121"/>
        <end position="140"/>
    </location>
</feature>
<feature type="binding site" evidence="7">
    <location>
        <position position="35"/>
    </location>
    <ligand>
        <name>Ca(2+)</name>
        <dbReference type="ChEBI" id="CHEBI:29108"/>
    </ligand>
</feature>
<proteinExistence type="inferred from homology"/>
<keyword evidence="5 9" id="KW-1133">Transmembrane helix</keyword>
<dbReference type="GO" id="GO:0005789">
    <property type="term" value="C:endoplasmic reticulum membrane"/>
    <property type="evidence" value="ECO:0007669"/>
    <property type="project" value="TreeGrafter"/>
</dbReference>
<name>A0A3D8RKL5_9EURO</name>
<keyword evidence="11" id="KW-1185">Reference proteome</keyword>
<dbReference type="GO" id="GO:0046514">
    <property type="term" value="P:ceramide catabolic process"/>
    <property type="evidence" value="ECO:0007669"/>
    <property type="project" value="TreeGrafter"/>
</dbReference>
<comment type="similarity">
    <text evidence="2">Belongs to the alkaline ceramidase family.</text>
</comment>
<dbReference type="OrthoDB" id="187171at2759"/>
<dbReference type="Pfam" id="PF05875">
    <property type="entry name" value="Ceramidase"/>
    <property type="match status" value="1"/>
</dbReference>